<feature type="domain" description="Methyltransferase type 11" evidence="3">
    <location>
        <begin position="92"/>
        <end position="189"/>
    </location>
</feature>
<dbReference type="InterPro" id="IPR013216">
    <property type="entry name" value="Methyltransf_11"/>
</dbReference>
<name>A0ABN9THZ8_9DINO</name>
<dbReference type="Pfam" id="PF02668">
    <property type="entry name" value="TauD"/>
    <property type="match status" value="1"/>
</dbReference>
<dbReference type="PROSITE" id="PS51257">
    <property type="entry name" value="PROKAR_LIPOPROTEIN"/>
    <property type="match status" value="1"/>
</dbReference>
<evidence type="ECO:0000259" key="2">
    <source>
        <dbReference type="Pfam" id="PF02668"/>
    </source>
</evidence>
<dbReference type="InterPro" id="IPR042098">
    <property type="entry name" value="TauD-like_sf"/>
</dbReference>
<keyword evidence="5" id="KW-1185">Reference proteome</keyword>
<feature type="domain" description="TauD/TfdA-like" evidence="2">
    <location>
        <begin position="365"/>
        <end position="664"/>
    </location>
</feature>
<dbReference type="PANTHER" id="PTHR10696">
    <property type="entry name" value="GAMMA-BUTYROBETAINE HYDROXYLASE-RELATED"/>
    <property type="match status" value="1"/>
</dbReference>
<dbReference type="CDD" id="cd02440">
    <property type="entry name" value="AdoMet_MTases"/>
    <property type="match status" value="1"/>
</dbReference>
<comment type="caution">
    <text evidence="4">The sequence shown here is derived from an EMBL/GenBank/DDBJ whole genome shotgun (WGS) entry which is preliminary data.</text>
</comment>
<dbReference type="InterPro" id="IPR003819">
    <property type="entry name" value="TauD/TfdA-like"/>
</dbReference>
<protein>
    <recommendedName>
        <fullName evidence="6">Methyltransferase type 11 domain-containing protein</fullName>
    </recommendedName>
</protein>
<dbReference type="SUPFAM" id="SSF53335">
    <property type="entry name" value="S-adenosyl-L-methionine-dependent methyltransferases"/>
    <property type="match status" value="1"/>
</dbReference>
<organism evidence="4 5">
    <name type="scientific">Prorocentrum cordatum</name>
    <dbReference type="NCBI Taxonomy" id="2364126"/>
    <lineage>
        <taxon>Eukaryota</taxon>
        <taxon>Sar</taxon>
        <taxon>Alveolata</taxon>
        <taxon>Dinophyceae</taxon>
        <taxon>Prorocentrales</taxon>
        <taxon>Prorocentraceae</taxon>
        <taxon>Prorocentrum</taxon>
    </lineage>
</organism>
<sequence length="672" mass="74892">MIRSTVFTRAGRIGFRLPWSHALGVSCTASNARPWRGQHSTSPPCQPFCRDVGISSQTETSPSPTYTGIKGVVVHAEKGFRGVLQNAKGPVLDVGCGSGYKTVRLEGYIPEGVELHGVDTNPLYGTMWESLDTRAKFHLVKVGEALPFVDCNFDIVIMSLMLHHIPLQVAEAFLSELSRVLCVGGKLVIEEQICKGTMQDVMEPLWDESQGCLEAYLSAQAFLPKLGFTLHQQELFSEEYRYHTGQGVVDDIMDCNPQLWDLPDLGERARKVRHVFERVKEPYNSNGFPYVLRMPTRFEVWSKSSAAPAPLHQLRLQGLAGRPAVALQKRMFTPGSEYLSPEVAPPRPPFPLCMEVCPGAEAELKEHGAEMRKLLNSRLHEVGAVLFQGLPLSGTKDFDELIGSLGWELFGEYKGGTAIRKISSEASMEASAEPFNFTIEPHQELSYSSAFPAKFALYCEREASLNSGCETVITDFRQVTDKLDKAFFHGAKAMGFKYALRMSCERTNPAAHYPFFWQRQIYDSKEATEMWLNRKGYTWSWEADGTLVMEIVLPSVRTHPITGEDIFFAQPHCFSASYSVAHPILMLDFVNEWSRAPDDLPFRISYGDGSAVSDETINHVRKTIYDCSVAFAMRSGDLLMLDNMLAGHGRMSGKTGSGRKMMSALLQPMGSD</sequence>
<dbReference type="Gene3D" id="3.40.50.150">
    <property type="entry name" value="Vaccinia Virus protein VP39"/>
    <property type="match status" value="1"/>
</dbReference>
<dbReference type="InterPro" id="IPR050411">
    <property type="entry name" value="AlphaKG_dependent_hydroxylases"/>
</dbReference>
<dbReference type="Pfam" id="PF08241">
    <property type="entry name" value="Methyltransf_11"/>
    <property type="match status" value="1"/>
</dbReference>
<keyword evidence="1" id="KW-0560">Oxidoreductase</keyword>
<dbReference type="SUPFAM" id="SSF51197">
    <property type="entry name" value="Clavaminate synthase-like"/>
    <property type="match status" value="1"/>
</dbReference>
<reference evidence="4" key="1">
    <citation type="submission" date="2023-10" db="EMBL/GenBank/DDBJ databases">
        <authorList>
            <person name="Chen Y."/>
            <person name="Shah S."/>
            <person name="Dougan E. K."/>
            <person name="Thang M."/>
            <person name="Chan C."/>
        </authorList>
    </citation>
    <scope>NUCLEOTIDE SEQUENCE [LARGE SCALE GENOMIC DNA]</scope>
</reference>
<evidence type="ECO:0000256" key="1">
    <source>
        <dbReference type="ARBA" id="ARBA00023002"/>
    </source>
</evidence>
<proteinExistence type="predicted"/>
<dbReference type="InterPro" id="IPR029063">
    <property type="entry name" value="SAM-dependent_MTases_sf"/>
</dbReference>
<dbReference type="EMBL" id="CAUYUJ010014748">
    <property type="protein sequence ID" value="CAK0845552.1"/>
    <property type="molecule type" value="Genomic_DNA"/>
</dbReference>
<evidence type="ECO:0000313" key="5">
    <source>
        <dbReference type="Proteomes" id="UP001189429"/>
    </source>
</evidence>
<dbReference type="Proteomes" id="UP001189429">
    <property type="component" value="Unassembled WGS sequence"/>
</dbReference>
<evidence type="ECO:0008006" key="6">
    <source>
        <dbReference type="Google" id="ProtNLM"/>
    </source>
</evidence>
<dbReference type="PANTHER" id="PTHR10696:SF21">
    <property type="entry name" value="TAUD_TFDA-LIKE DOMAIN-CONTAINING PROTEIN"/>
    <property type="match status" value="1"/>
</dbReference>
<gene>
    <name evidence="4" type="ORF">PCOR1329_LOCUS39322</name>
</gene>
<accession>A0ABN9THZ8</accession>
<dbReference type="Gene3D" id="3.60.130.10">
    <property type="entry name" value="Clavaminate synthase-like"/>
    <property type="match status" value="1"/>
</dbReference>
<evidence type="ECO:0000259" key="3">
    <source>
        <dbReference type="Pfam" id="PF08241"/>
    </source>
</evidence>
<evidence type="ECO:0000313" key="4">
    <source>
        <dbReference type="EMBL" id="CAK0845552.1"/>
    </source>
</evidence>